<feature type="transmembrane region" description="Helical" evidence="10">
    <location>
        <begin position="189"/>
        <end position="209"/>
    </location>
</feature>
<feature type="transmembrane region" description="Helical" evidence="10">
    <location>
        <begin position="34"/>
        <end position="54"/>
    </location>
</feature>
<reference evidence="12" key="1">
    <citation type="submission" date="2020-07" db="EMBL/GenBank/DDBJ databases">
        <title>Description of Mycobacterium gordonae subsp. intergordonae subsp.nov. and Mycobacterium gordonae subsp. gordonae subsp. nov.</title>
        <authorList>
            <person name="Huang H."/>
        </authorList>
    </citation>
    <scope>NUCLEOTIDE SEQUENCE [LARGE SCALE GENOMIC DNA]</scope>
    <source>
        <strain evidence="12">24T</strain>
    </source>
</reference>
<comment type="subcellular location">
    <subcellularLocation>
        <location evidence="9">Cell membrane</location>
        <topology evidence="9">Multi-pass membrane protein</topology>
    </subcellularLocation>
    <subcellularLocation>
        <location evidence="1">Membrane</location>
        <topology evidence="1">Multi-pass membrane protein</topology>
    </subcellularLocation>
</comment>
<dbReference type="InterPro" id="IPR035973">
    <property type="entry name" value="Cyt_c_oxidase_su3-like_sf"/>
</dbReference>
<comment type="similarity">
    <text evidence="2 9">Belongs to the cytochrome c oxidase subunit 3 family.</text>
</comment>
<sequence length="210" mass="23008">MRVSEVSDAKATPNIAIADRTRSRVRGHVPGEPGIWILLFGDLGVFTVLFAVYLQRRGANEAQFAHSQAALNPTFGAINTLVLLTSSLLVVMAVRALRSEGQQHLATRLLVAGAAVGSCFVAIKALEYHEKIAAGITPNTNEFFMYYFVLTGLHLAHVIIGLGVLLTLSRLARSPEPTRNRIAFVEGGGCFWHMVDLLWIILFPLLFLVR</sequence>
<feature type="domain" description="Heme-copper oxidase subunit III family profile" evidence="11">
    <location>
        <begin position="34"/>
        <end position="210"/>
    </location>
</feature>
<gene>
    <name evidence="12" type="ORF">H0P51_21030</name>
</gene>
<dbReference type="GO" id="GO:0019646">
    <property type="term" value="P:aerobic electron transport chain"/>
    <property type="evidence" value="ECO:0007669"/>
    <property type="project" value="InterPro"/>
</dbReference>
<dbReference type="Gene3D" id="1.20.120.80">
    <property type="entry name" value="Cytochrome c oxidase, subunit III, four-helix bundle"/>
    <property type="match status" value="1"/>
</dbReference>
<evidence type="ECO:0000256" key="9">
    <source>
        <dbReference type="RuleBase" id="RU003376"/>
    </source>
</evidence>
<dbReference type="Proteomes" id="UP000510682">
    <property type="component" value="Chromosome"/>
</dbReference>
<evidence type="ECO:0000256" key="1">
    <source>
        <dbReference type="ARBA" id="ARBA00004141"/>
    </source>
</evidence>
<evidence type="ECO:0000256" key="2">
    <source>
        <dbReference type="ARBA" id="ARBA00010581"/>
    </source>
</evidence>
<dbReference type="RefSeq" id="WP_180914810.1">
    <property type="nucleotide sequence ID" value="NZ_CP059165.1"/>
</dbReference>
<evidence type="ECO:0000313" key="12">
    <source>
        <dbReference type="EMBL" id="QLL06228.1"/>
    </source>
</evidence>
<dbReference type="PROSITE" id="PS50253">
    <property type="entry name" value="COX3"/>
    <property type="match status" value="1"/>
</dbReference>
<evidence type="ECO:0000256" key="10">
    <source>
        <dbReference type="SAM" id="Phobius"/>
    </source>
</evidence>
<comment type="catalytic activity">
    <reaction evidence="8">
        <text>4 Fe(II)-[cytochrome c] + O2 + 8 H(+)(in) = 4 Fe(III)-[cytochrome c] + 2 H2O + 4 H(+)(out)</text>
        <dbReference type="Rhea" id="RHEA:11436"/>
        <dbReference type="Rhea" id="RHEA-COMP:10350"/>
        <dbReference type="Rhea" id="RHEA-COMP:14399"/>
        <dbReference type="ChEBI" id="CHEBI:15377"/>
        <dbReference type="ChEBI" id="CHEBI:15378"/>
        <dbReference type="ChEBI" id="CHEBI:15379"/>
        <dbReference type="ChEBI" id="CHEBI:29033"/>
        <dbReference type="ChEBI" id="CHEBI:29034"/>
        <dbReference type="EC" id="7.1.1.9"/>
    </reaction>
</comment>
<dbReference type="AlphaFoldDB" id="A0A7D6DWJ4"/>
<dbReference type="InterPro" id="IPR013833">
    <property type="entry name" value="Cyt_c_oxidase_su3_a-hlx"/>
</dbReference>
<dbReference type="GO" id="GO:0004129">
    <property type="term" value="F:cytochrome-c oxidase activity"/>
    <property type="evidence" value="ECO:0007669"/>
    <property type="project" value="UniProtKB-EC"/>
</dbReference>
<proteinExistence type="inferred from homology"/>
<dbReference type="GO" id="GO:0005886">
    <property type="term" value="C:plasma membrane"/>
    <property type="evidence" value="ECO:0007669"/>
    <property type="project" value="UniProtKB-SubCell"/>
</dbReference>
<accession>A0A7D6DWJ4</accession>
<keyword evidence="6 10" id="KW-0472">Membrane</keyword>
<keyword evidence="5 10" id="KW-1133">Transmembrane helix</keyword>
<keyword evidence="4 9" id="KW-0812">Transmembrane</keyword>
<evidence type="ECO:0000259" key="11">
    <source>
        <dbReference type="PROSITE" id="PS50253"/>
    </source>
</evidence>
<keyword evidence="13" id="KW-1185">Reference proteome</keyword>
<evidence type="ECO:0000256" key="4">
    <source>
        <dbReference type="ARBA" id="ARBA00022692"/>
    </source>
</evidence>
<evidence type="ECO:0000256" key="8">
    <source>
        <dbReference type="ARBA" id="ARBA00047816"/>
    </source>
</evidence>
<evidence type="ECO:0000256" key="5">
    <source>
        <dbReference type="ARBA" id="ARBA00022989"/>
    </source>
</evidence>
<protein>
    <recommendedName>
        <fullName evidence="3">Probable cytochrome c oxidase subunit 3</fullName>
    </recommendedName>
    <alternativeName>
        <fullName evidence="7">Cytochrome aa3 subunit 3</fullName>
    </alternativeName>
</protein>
<feature type="transmembrane region" description="Helical" evidence="10">
    <location>
        <begin position="109"/>
        <end position="126"/>
    </location>
</feature>
<reference evidence="12" key="2">
    <citation type="submission" date="2020-07" db="EMBL/GenBank/DDBJ databases">
        <authorList>
            <person name="Yu X."/>
        </authorList>
    </citation>
    <scope>NUCLEOTIDE SEQUENCE [LARGE SCALE GENOMIC DNA]</scope>
    <source>
        <strain evidence="12">24T</strain>
    </source>
</reference>
<dbReference type="Pfam" id="PF00510">
    <property type="entry name" value="COX3"/>
    <property type="match status" value="1"/>
</dbReference>
<dbReference type="SUPFAM" id="SSF81452">
    <property type="entry name" value="Cytochrome c oxidase subunit III-like"/>
    <property type="match status" value="1"/>
</dbReference>
<dbReference type="KEGG" id="mgor:H0P51_21030"/>
<feature type="transmembrane region" description="Helical" evidence="10">
    <location>
        <begin position="146"/>
        <end position="168"/>
    </location>
</feature>
<evidence type="ECO:0000256" key="3">
    <source>
        <dbReference type="ARBA" id="ARBA00022347"/>
    </source>
</evidence>
<dbReference type="InterPro" id="IPR000298">
    <property type="entry name" value="Cyt_c_oxidase-like_su3"/>
</dbReference>
<organism evidence="12 13">
    <name type="scientific">Mycobacterium vicinigordonae</name>
    <dbReference type="NCBI Taxonomy" id="1719132"/>
    <lineage>
        <taxon>Bacteria</taxon>
        <taxon>Bacillati</taxon>
        <taxon>Actinomycetota</taxon>
        <taxon>Actinomycetes</taxon>
        <taxon>Mycobacteriales</taxon>
        <taxon>Mycobacteriaceae</taxon>
        <taxon>Mycobacterium</taxon>
    </lineage>
</organism>
<evidence type="ECO:0000256" key="7">
    <source>
        <dbReference type="ARBA" id="ARBA00031400"/>
    </source>
</evidence>
<name>A0A7D6DWJ4_9MYCO</name>
<dbReference type="PANTHER" id="PTHR11403">
    <property type="entry name" value="CYTOCHROME C OXIDASE SUBUNIT III"/>
    <property type="match status" value="1"/>
</dbReference>
<feature type="transmembrane region" description="Helical" evidence="10">
    <location>
        <begin position="74"/>
        <end position="97"/>
    </location>
</feature>
<dbReference type="InterPro" id="IPR024791">
    <property type="entry name" value="Cyt_c/ubiquinol_Oxase_su3"/>
</dbReference>
<evidence type="ECO:0000313" key="13">
    <source>
        <dbReference type="Proteomes" id="UP000510682"/>
    </source>
</evidence>
<dbReference type="EMBL" id="CP059165">
    <property type="protein sequence ID" value="QLL06228.1"/>
    <property type="molecule type" value="Genomic_DNA"/>
</dbReference>
<dbReference type="PANTHER" id="PTHR11403:SF6">
    <property type="entry name" value="NITRIC OXIDE REDUCTASE SUBUNIT E"/>
    <property type="match status" value="1"/>
</dbReference>
<evidence type="ECO:0000256" key="6">
    <source>
        <dbReference type="ARBA" id="ARBA00023136"/>
    </source>
</evidence>